<gene>
    <name evidence="1" type="ORF">AB1Y20_015374</name>
</gene>
<proteinExistence type="predicted"/>
<keyword evidence="2" id="KW-1185">Reference proteome</keyword>
<dbReference type="Proteomes" id="UP001515480">
    <property type="component" value="Unassembled WGS sequence"/>
</dbReference>
<comment type="caution">
    <text evidence="1">The sequence shown here is derived from an EMBL/GenBank/DDBJ whole genome shotgun (WGS) entry which is preliminary data.</text>
</comment>
<dbReference type="EMBL" id="JBGBPQ010000003">
    <property type="protein sequence ID" value="KAL1526670.1"/>
    <property type="molecule type" value="Genomic_DNA"/>
</dbReference>
<dbReference type="Gene3D" id="1.25.40.10">
    <property type="entry name" value="Tetratricopeptide repeat domain"/>
    <property type="match status" value="1"/>
</dbReference>
<evidence type="ECO:0000313" key="2">
    <source>
        <dbReference type="Proteomes" id="UP001515480"/>
    </source>
</evidence>
<protein>
    <submittedName>
        <fullName evidence="1">Uncharacterized protein</fullName>
    </submittedName>
</protein>
<dbReference type="AlphaFoldDB" id="A0AB34JYA4"/>
<accession>A0AB34JYA4</accession>
<organism evidence="1 2">
    <name type="scientific">Prymnesium parvum</name>
    <name type="common">Toxic golden alga</name>
    <dbReference type="NCBI Taxonomy" id="97485"/>
    <lineage>
        <taxon>Eukaryota</taxon>
        <taxon>Haptista</taxon>
        <taxon>Haptophyta</taxon>
        <taxon>Prymnesiophyceae</taxon>
        <taxon>Prymnesiales</taxon>
        <taxon>Prymnesiaceae</taxon>
        <taxon>Prymnesium</taxon>
    </lineage>
</organism>
<dbReference type="SUPFAM" id="SSF48452">
    <property type="entry name" value="TPR-like"/>
    <property type="match status" value="1"/>
</dbReference>
<evidence type="ECO:0000313" key="1">
    <source>
        <dbReference type="EMBL" id="KAL1526670.1"/>
    </source>
</evidence>
<dbReference type="InterPro" id="IPR011990">
    <property type="entry name" value="TPR-like_helical_dom_sf"/>
</dbReference>
<dbReference type="InterPro" id="IPR050754">
    <property type="entry name" value="FKBP4/5/8-like"/>
</dbReference>
<dbReference type="PANTHER" id="PTHR46512">
    <property type="entry name" value="PEPTIDYLPROLYL ISOMERASE"/>
    <property type="match status" value="1"/>
</dbReference>
<sequence>MAAGARVLSASHINSYACEASAEEIASLSLAELLSSVGSADREKPMKGFVRNPKLVKGEALEMQRKLDQLHHSLDAPGRMAQADAMKAGANQHFSQGSWNAALVGYLAGIWLLRRGSSCPIVVAHAFASHCTRDADFKAGLAQVQSALGAGAATLNAGDDSATGDADAAALRMALHLNLAAAALKISEWEIAKAACEYVISVEALHAKALFRLAKAHEGQGEVSRAISVVMQLLKSDSQNKDARTLLDVLRKRQAEEKGMFGGLFTEKAGDAL</sequence>
<reference evidence="1 2" key="1">
    <citation type="journal article" date="2024" name="Science">
        <title>Giant polyketide synthase enzymes in the biosynthesis of giant marine polyether toxins.</title>
        <authorList>
            <person name="Fallon T.R."/>
            <person name="Shende V.V."/>
            <person name="Wierzbicki I.H."/>
            <person name="Pendleton A.L."/>
            <person name="Watervoot N.F."/>
            <person name="Auber R.P."/>
            <person name="Gonzalez D.J."/>
            <person name="Wisecaver J.H."/>
            <person name="Moore B.S."/>
        </authorList>
    </citation>
    <scope>NUCLEOTIDE SEQUENCE [LARGE SCALE GENOMIC DNA]</scope>
    <source>
        <strain evidence="1 2">12B1</strain>
    </source>
</reference>
<dbReference type="PANTHER" id="PTHR46512:SF9">
    <property type="entry name" value="PEPTIDYLPROLYL ISOMERASE"/>
    <property type="match status" value="1"/>
</dbReference>
<name>A0AB34JYA4_PRYPA</name>